<protein>
    <submittedName>
        <fullName evidence="1">Uncharacterized protein</fullName>
    </submittedName>
</protein>
<gene>
    <name evidence="1" type="ORF">C2G38_2185785</name>
</gene>
<reference evidence="1 2" key="1">
    <citation type="submission" date="2018-06" db="EMBL/GenBank/DDBJ databases">
        <title>Comparative genomics reveals the genomic features of Rhizophagus irregularis, R. cerebriforme, R. diaphanum and Gigaspora rosea, and their symbiotic lifestyle signature.</title>
        <authorList>
            <person name="Morin E."/>
            <person name="San Clemente H."/>
            <person name="Chen E.C.H."/>
            <person name="De La Providencia I."/>
            <person name="Hainaut M."/>
            <person name="Kuo A."/>
            <person name="Kohler A."/>
            <person name="Murat C."/>
            <person name="Tang N."/>
            <person name="Roy S."/>
            <person name="Loubradou J."/>
            <person name="Henrissat B."/>
            <person name="Grigoriev I.V."/>
            <person name="Corradi N."/>
            <person name="Roux C."/>
            <person name="Martin F.M."/>
        </authorList>
    </citation>
    <scope>NUCLEOTIDE SEQUENCE [LARGE SCALE GENOMIC DNA]</scope>
    <source>
        <strain evidence="1 2">DAOM 194757</strain>
    </source>
</reference>
<sequence>MHFCLNLHILYHVNLESQKTTIGSCIPIRINIKIKFELNQKEFIIRVVNNNWKPDYVCELNTEAIVYLTSSAAINETYKKYFNVKTWFSGPSILGFDNEVVAEQLCAKILFFPFQITVYDITIFVVALGSSDQAEWNFAGPGYRSSFFYKYHRQHSLIYQLITNTECRIDIYYQETKFILIPENHQMMFGQNLVF</sequence>
<dbReference type="Proteomes" id="UP000266673">
    <property type="component" value="Unassembled WGS sequence"/>
</dbReference>
<keyword evidence="2" id="KW-1185">Reference proteome</keyword>
<proteinExistence type="predicted"/>
<name>A0A397V7H8_9GLOM</name>
<comment type="caution">
    <text evidence="1">The sequence shown here is derived from an EMBL/GenBank/DDBJ whole genome shotgun (WGS) entry which is preliminary data.</text>
</comment>
<dbReference type="EMBL" id="QKWP01000567">
    <property type="protein sequence ID" value="RIB18022.1"/>
    <property type="molecule type" value="Genomic_DNA"/>
</dbReference>
<accession>A0A397V7H8</accession>
<dbReference type="OrthoDB" id="2434200at2759"/>
<organism evidence="1 2">
    <name type="scientific">Gigaspora rosea</name>
    <dbReference type="NCBI Taxonomy" id="44941"/>
    <lineage>
        <taxon>Eukaryota</taxon>
        <taxon>Fungi</taxon>
        <taxon>Fungi incertae sedis</taxon>
        <taxon>Mucoromycota</taxon>
        <taxon>Glomeromycotina</taxon>
        <taxon>Glomeromycetes</taxon>
        <taxon>Diversisporales</taxon>
        <taxon>Gigasporaceae</taxon>
        <taxon>Gigaspora</taxon>
    </lineage>
</organism>
<dbReference type="AlphaFoldDB" id="A0A397V7H8"/>
<evidence type="ECO:0000313" key="2">
    <source>
        <dbReference type="Proteomes" id="UP000266673"/>
    </source>
</evidence>
<evidence type="ECO:0000313" key="1">
    <source>
        <dbReference type="EMBL" id="RIB18022.1"/>
    </source>
</evidence>